<protein>
    <submittedName>
        <fullName evidence="2">Flagellar motility protein MotE (MotC chaperone)</fullName>
    </submittedName>
</protein>
<comment type="caution">
    <text evidence="2">The sequence shown here is derived from an EMBL/GenBank/DDBJ whole genome shotgun (WGS) entry which is preliminary data.</text>
</comment>
<sequence>MSRMPRILPLAGVAVVGVLAINVASGAKTIPDMFSGAKAWAEGVAGAPAVPPVTGAKPAPVCAPTAAELAKEAGLSPAELQILQSLGVRRGELDAQAQTIETNQQLLAAAAGKLDERVKALAQLKTDIQALLVQSDAQQKAENLRLITVYSNMKPKDAALRMSLLDDSVLVPIAAGMKERILAAIIAKMDGPVAKKLTENLARRYAAAQVIKDGQAAVAPTPIAQMATAPPPTPAPAAPALAGAKAALIPPPAAAPAAKAPVPTTEAPAATTAPKAKPPAAKKPVVRKPKPKPAAKPTTTAAVSPGPQPYKAPEKPADKPTPATTAAAGDTTKPPPLIPAK</sequence>
<reference evidence="2 3" key="1">
    <citation type="submission" date="2023-07" db="EMBL/GenBank/DDBJ databases">
        <title>Genomic Encyclopedia of Type Strains, Phase IV (KMG-IV): sequencing the most valuable type-strain genomes for metagenomic binning, comparative biology and taxonomic classification.</title>
        <authorList>
            <person name="Goeker M."/>
        </authorList>
    </citation>
    <scope>NUCLEOTIDE SEQUENCE [LARGE SCALE GENOMIC DNA]</scope>
    <source>
        <strain evidence="2 3">DSM 18695</strain>
    </source>
</reference>
<dbReference type="Proteomes" id="UP001228905">
    <property type="component" value="Unassembled WGS sequence"/>
</dbReference>
<keyword evidence="2" id="KW-0282">Flagellum</keyword>
<feature type="compositionally biased region" description="Low complexity" evidence="1">
    <location>
        <begin position="320"/>
        <end position="332"/>
    </location>
</feature>
<organism evidence="2 3">
    <name type="scientific">Caulobacter ginsengisoli</name>
    <dbReference type="NCBI Taxonomy" id="400775"/>
    <lineage>
        <taxon>Bacteria</taxon>
        <taxon>Pseudomonadati</taxon>
        <taxon>Pseudomonadota</taxon>
        <taxon>Alphaproteobacteria</taxon>
        <taxon>Caulobacterales</taxon>
        <taxon>Caulobacteraceae</taxon>
        <taxon>Caulobacter</taxon>
    </lineage>
</organism>
<keyword evidence="2" id="KW-0969">Cilium</keyword>
<feature type="compositionally biased region" description="Basic residues" evidence="1">
    <location>
        <begin position="284"/>
        <end position="293"/>
    </location>
</feature>
<name>A0ABU0IK36_9CAUL</name>
<evidence type="ECO:0000256" key="1">
    <source>
        <dbReference type="SAM" id="MobiDB-lite"/>
    </source>
</evidence>
<keyword evidence="2" id="KW-0966">Cell projection</keyword>
<dbReference type="RefSeq" id="WP_307344630.1">
    <property type="nucleotide sequence ID" value="NZ_JAUSVS010000001.1"/>
</dbReference>
<feature type="region of interest" description="Disordered" evidence="1">
    <location>
        <begin position="254"/>
        <end position="341"/>
    </location>
</feature>
<proteinExistence type="predicted"/>
<evidence type="ECO:0000313" key="3">
    <source>
        <dbReference type="Proteomes" id="UP001228905"/>
    </source>
</evidence>
<gene>
    <name evidence="2" type="ORF">QO010_000119</name>
</gene>
<feature type="compositionally biased region" description="Low complexity" evidence="1">
    <location>
        <begin position="255"/>
        <end position="283"/>
    </location>
</feature>
<evidence type="ECO:0000313" key="2">
    <source>
        <dbReference type="EMBL" id="MDQ0462371.1"/>
    </source>
</evidence>
<dbReference type="EMBL" id="JAUSVS010000001">
    <property type="protein sequence ID" value="MDQ0462371.1"/>
    <property type="molecule type" value="Genomic_DNA"/>
</dbReference>
<accession>A0ABU0IK36</accession>
<keyword evidence="3" id="KW-1185">Reference proteome</keyword>